<organism evidence="3">
    <name type="scientific">marine sediment metagenome</name>
    <dbReference type="NCBI Taxonomy" id="412755"/>
    <lineage>
        <taxon>unclassified sequences</taxon>
        <taxon>metagenomes</taxon>
        <taxon>ecological metagenomes</taxon>
    </lineage>
</organism>
<evidence type="ECO:0008006" key="4">
    <source>
        <dbReference type="Google" id="ProtNLM"/>
    </source>
</evidence>
<sequence>MAKGIVLASGSIHRKELLKNAGIDFTVEPSELDERAVEAPLLQSGAGPEDVAAILAEAKATDVSARHPGEIVIGADQTLSLDDEIFYKPANMEEARRTLLKLSGRTHTLNSAVVLVEDGVVTWRHVATAAITLRQLDPGFIGRYLAAAGQKATTSVGAYQIEKEGIQLMEKIEGDYFTIIGLPLLPLLKELRVRGEIDG</sequence>
<dbReference type="NCBIfam" id="NF002690">
    <property type="entry name" value="PRK02478.1"/>
    <property type="match status" value="1"/>
</dbReference>
<dbReference type="NCBIfam" id="TIGR00172">
    <property type="entry name" value="maf"/>
    <property type="match status" value="1"/>
</dbReference>
<evidence type="ECO:0000256" key="1">
    <source>
        <dbReference type="ARBA" id="ARBA00001968"/>
    </source>
</evidence>
<dbReference type="InterPro" id="IPR003697">
    <property type="entry name" value="Maf-like"/>
</dbReference>
<dbReference type="EMBL" id="LAZR01000340">
    <property type="protein sequence ID" value="KKN73631.1"/>
    <property type="molecule type" value="Genomic_DNA"/>
</dbReference>
<dbReference type="GO" id="GO:0047429">
    <property type="term" value="F:nucleoside triphosphate diphosphatase activity"/>
    <property type="evidence" value="ECO:0007669"/>
    <property type="project" value="InterPro"/>
</dbReference>
<dbReference type="CDD" id="cd00555">
    <property type="entry name" value="Maf"/>
    <property type="match status" value="1"/>
</dbReference>
<name>A0A0F9VJC4_9ZZZZ</name>
<dbReference type="Pfam" id="PF02545">
    <property type="entry name" value="Maf"/>
    <property type="match status" value="1"/>
</dbReference>
<dbReference type="Gene3D" id="3.90.950.10">
    <property type="match status" value="1"/>
</dbReference>
<dbReference type="SUPFAM" id="SSF52972">
    <property type="entry name" value="ITPase-like"/>
    <property type="match status" value="1"/>
</dbReference>
<dbReference type="AlphaFoldDB" id="A0A0F9VJC4"/>
<dbReference type="PIRSF" id="PIRSF006305">
    <property type="entry name" value="Maf"/>
    <property type="match status" value="1"/>
</dbReference>
<dbReference type="PANTHER" id="PTHR43213">
    <property type="entry name" value="BIFUNCTIONAL DTTP/UTP PYROPHOSPHATASE/METHYLTRANSFERASE PROTEIN-RELATED"/>
    <property type="match status" value="1"/>
</dbReference>
<dbReference type="HAMAP" id="MF_00528">
    <property type="entry name" value="Maf"/>
    <property type="match status" value="1"/>
</dbReference>
<evidence type="ECO:0000313" key="3">
    <source>
        <dbReference type="EMBL" id="KKN73631.1"/>
    </source>
</evidence>
<comment type="caution">
    <text evidence="3">The sequence shown here is derived from an EMBL/GenBank/DDBJ whole genome shotgun (WGS) entry which is preliminary data.</text>
</comment>
<evidence type="ECO:0000256" key="2">
    <source>
        <dbReference type="ARBA" id="ARBA00022801"/>
    </source>
</evidence>
<accession>A0A0F9VJC4</accession>
<reference evidence="3" key="1">
    <citation type="journal article" date="2015" name="Nature">
        <title>Complex archaea that bridge the gap between prokaryotes and eukaryotes.</title>
        <authorList>
            <person name="Spang A."/>
            <person name="Saw J.H."/>
            <person name="Jorgensen S.L."/>
            <person name="Zaremba-Niedzwiedzka K."/>
            <person name="Martijn J."/>
            <person name="Lind A.E."/>
            <person name="van Eijk R."/>
            <person name="Schleper C."/>
            <person name="Guy L."/>
            <person name="Ettema T.J."/>
        </authorList>
    </citation>
    <scope>NUCLEOTIDE SEQUENCE</scope>
</reference>
<comment type="cofactor">
    <cofactor evidence="1">
        <name>a divalent metal cation</name>
        <dbReference type="ChEBI" id="CHEBI:60240"/>
    </cofactor>
</comment>
<proteinExistence type="inferred from homology"/>
<dbReference type="PANTHER" id="PTHR43213:SF5">
    <property type="entry name" value="BIFUNCTIONAL DTTP_UTP PYROPHOSPHATASE_METHYLTRANSFERASE PROTEIN-RELATED"/>
    <property type="match status" value="1"/>
</dbReference>
<protein>
    <recommendedName>
        <fullName evidence="4">Maf-like protein</fullName>
    </recommendedName>
</protein>
<gene>
    <name evidence="3" type="ORF">LCGC14_0398310</name>
</gene>
<dbReference type="InterPro" id="IPR029001">
    <property type="entry name" value="ITPase-like_fam"/>
</dbReference>
<keyword evidence="2" id="KW-0378">Hydrolase</keyword>